<dbReference type="OrthoDB" id="3361767at2759"/>
<dbReference type="Proteomes" id="UP000310708">
    <property type="component" value="Unassembled WGS sequence"/>
</dbReference>
<dbReference type="Pfam" id="PF09729">
    <property type="entry name" value="Gti1_Pac2"/>
    <property type="match status" value="1"/>
</dbReference>
<proteinExistence type="predicted"/>
<comment type="caution">
    <text evidence="2">The sequence shown here is derived from an EMBL/GenBank/DDBJ whole genome shotgun (WGS) entry which is preliminary data.</text>
</comment>
<feature type="region of interest" description="Disordered" evidence="1">
    <location>
        <begin position="241"/>
        <end position="291"/>
    </location>
</feature>
<dbReference type="PANTHER" id="PTHR28027">
    <property type="entry name" value="TRANSCRIPTIONAL REGULATOR MIT1"/>
    <property type="match status" value="1"/>
</dbReference>
<dbReference type="EMBL" id="SPRV01000023">
    <property type="protein sequence ID" value="TIC65897.1"/>
    <property type="molecule type" value="Genomic_DNA"/>
</dbReference>
<name>A0A4T0NSC2_9BASI</name>
<dbReference type="PANTHER" id="PTHR28027:SF1">
    <property type="entry name" value="CAMP INDEPENDENT REGULATORY PROTEIN (AFU_ORTHOLOGUE AFUA_3G09640)"/>
    <property type="match status" value="1"/>
</dbReference>
<dbReference type="EMBL" id="SPRX01000005">
    <property type="protein sequence ID" value="TIC69009.1"/>
    <property type="molecule type" value="Genomic_DNA"/>
</dbReference>
<evidence type="ECO:0000256" key="1">
    <source>
        <dbReference type="SAM" id="MobiDB-lite"/>
    </source>
</evidence>
<evidence type="ECO:0008006" key="8">
    <source>
        <dbReference type="Google" id="ProtNLM"/>
    </source>
</evidence>
<gene>
    <name evidence="4" type="ORF">E3Q01_00604</name>
    <name evidence="3" type="ORF">E3Q03_02399</name>
    <name evidence="2" type="ORF">E3Q17_02287</name>
</gene>
<feature type="compositionally biased region" description="Low complexity" evidence="1">
    <location>
        <begin position="241"/>
        <end position="257"/>
    </location>
</feature>
<protein>
    <recommendedName>
        <fullName evidence="8">cAMP-independent regulatory protein pac2</fullName>
    </recommendedName>
</protein>
<evidence type="ECO:0000313" key="2">
    <source>
        <dbReference type="EMBL" id="TIC00196.1"/>
    </source>
</evidence>
<evidence type="ECO:0000313" key="7">
    <source>
        <dbReference type="Proteomes" id="UP000310708"/>
    </source>
</evidence>
<organism evidence="2 6">
    <name type="scientific">Wallemia mellicola</name>
    <dbReference type="NCBI Taxonomy" id="1708541"/>
    <lineage>
        <taxon>Eukaryota</taxon>
        <taxon>Fungi</taxon>
        <taxon>Dikarya</taxon>
        <taxon>Basidiomycota</taxon>
        <taxon>Wallemiomycotina</taxon>
        <taxon>Wallemiomycetes</taxon>
        <taxon>Wallemiales</taxon>
        <taxon>Wallemiaceae</taxon>
        <taxon>Wallemia</taxon>
    </lineage>
</organism>
<evidence type="ECO:0000313" key="6">
    <source>
        <dbReference type="Proteomes" id="UP000307169"/>
    </source>
</evidence>
<dbReference type="EMBL" id="SPRH01000024">
    <property type="protein sequence ID" value="TIC00196.1"/>
    <property type="molecule type" value="Genomic_DNA"/>
</dbReference>
<dbReference type="Proteomes" id="UP000305362">
    <property type="component" value="Unassembled WGS sequence"/>
</dbReference>
<dbReference type="GO" id="GO:0003677">
    <property type="term" value="F:DNA binding"/>
    <property type="evidence" value="ECO:0007669"/>
    <property type="project" value="TreeGrafter"/>
</dbReference>
<evidence type="ECO:0000313" key="5">
    <source>
        <dbReference type="Proteomes" id="UP000305362"/>
    </source>
</evidence>
<evidence type="ECO:0000313" key="4">
    <source>
        <dbReference type="EMBL" id="TIC69009.1"/>
    </source>
</evidence>
<dbReference type="InterPro" id="IPR018608">
    <property type="entry name" value="Gti1/Pac2"/>
</dbReference>
<reference evidence="5 6" key="1">
    <citation type="submission" date="2019-03" db="EMBL/GenBank/DDBJ databases">
        <title>Sequencing 25 genomes of Wallemia mellicola.</title>
        <authorList>
            <person name="Gostincar C."/>
        </authorList>
    </citation>
    <scope>NUCLEOTIDE SEQUENCE [LARGE SCALE GENOMIC DNA]</scope>
    <source>
        <strain evidence="2 6">EXF-1262</strain>
        <strain evidence="3 5">EXF-1277</strain>
        <strain evidence="4 7">EXF-757</strain>
    </source>
</reference>
<sequence length="394" mass="43776">MPTYNGQIINNLDAVILLKAVQADKLKVYRRRLTSSERNSIKTGDVFIWEECQGMQRWTDGKRWGPSRVQGGFLWYKEIEVEELFRKASSLVKQTYSLPQTLSNSLPDPKLHLVCYTNSFNKAIRPSQDSELSMFKDKIDYTTPSVLTSPSVPDKRPEPINIVNPSNRSFSPPPTPPHSFSNAAFTDPFHGTVITPPVSATRADFNQVSLSARQTNRRASHPNTNNASAIQAGAYAATLASRSSIRRGSSPYPSPRRNTSTFESRPSFSQRKRSNFGVPPTINTAQGANVPPPMTSAPATYTSQTIPTTAVQQRPSSSHSQTTADYVHSNKYMPQRTAYQPLQQQPAYAQRASLPPITASRNNSTSSITHATSIMSLCDEDKRQLDSFKFTGWL</sequence>
<dbReference type="Proteomes" id="UP000307169">
    <property type="component" value="Unassembled WGS sequence"/>
</dbReference>
<feature type="compositionally biased region" description="Polar residues" evidence="1">
    <location>
        <begin position="258"/>
        <end position="269"/>
    </location>
</feature>
<accession>A0A4T0NSC2</accession>
<evidence type="ECO:0000313" key="3">
    <source>
        <dbReference type="EMBL" id="TIC65897.1"/>
    </source>
</evidence>
<dbReference type="AlphaFoldDB" id="A0A4T0NSC2"/>
<feature type="region of interest" description="Disordered" evidence="1">
    <location>
        <begin position="145"/>
        <end position="184"/>
    </location>
</feature>